<dbReference type="Gene3D" id="3.40.50.300">
    <property type="entry name" value="P-loop containing nucleotide triphosphate hydrolases"/>
    <property type="match status" value="1"/>
</dbReference>
<keyword evidence="2" id="KW-0808">Transferase</keyword>
<dbReference type="Gene3D" id="1.10.287.890">
    <property type="entry name" value="Crystal structure of tRNA isopentenylpyrophosphate transferase (bh2366) domain"/>
    <property type="match status" value="1"/>
</dbReference>
<keyword evidence="4" id="KW-0547">Nucleotide-binding</keyword>
<evidence type="ECO:0000313" key="7">
    <source>
        <dbReference type="Proteomes" id="UP001318860"/>
    </source>
</evidence>
<keyword evidence="3" id="KW-0203">Cytokinin biosynthesis</keyword>
<dbReference type="Pfam" id="PF01715">
    <property type="entry name" value="IPPT"/>
    <property type="match status" value="2"/>
</dbReference>
<comment type="caution">
    <text evidence="6">The sequence shown here is derived from an EMBL/GenBank/DDBJ whole genome shotgun (WGS) entry which is preliminary data.</text>
</comment>
<name>A0ABR0WH09_REHGL</name>
<dbReference type="SUPFAM" id="SSF52540">
    <property type="entry name" value="P-loop containing nucleoside triphosphate hydrolases"/>
    <property type="match status" value="1"/>
</dbReference>
<evidence type="ECO:0000256" key="4">
    <source>
        <dbReference type="ARBA" id="ARBA00022741"/>
    </source>
</evidence>
<evidence type="ECO:0000256" key="5">
    <source>
        <dbReference type="ARBA" id="ARBA00022840"/>
    </source>
</evidence>
<evidence type="ECO:0000256" key="1">
    <source>
        <dbReference type="ARBA" id="ARBA00005842"/>
    </source>
</evidence>
<keyword evidence="5" id="KW-0067">ATP-binding</keyword>
<sequence>MGATGTGKSRLAIDLAIRFDAEIINCDKIQVYKGLDIITNKVTDEERHGVPHHLLGVIDPDEDFTAEDFVYHASLAVDDIIKRCHLPIIAGGSNSFIQALVDDTKFRSKYEFCFLWVDVSMPILHSFVAKRVEQMVDAGLVAEAREFFEPSGDYSRGIRRAIGVPEMDEFFRQESFVEDETRAKLLKTAINKVKENTCKLSCRQLEKILIMAEQLKWPIHRLDATEAFMRQDGDAMDPWKRLVAGPSTRILSNFVGGNNQTDSKSALSVAPQFSSNAISLAIANN</sequence>
<evidence type="ECO:0000256" key="3">
    <source>
        <dbReference type="ARBA" id="ARBA00022712"/>
    </source>
</evidence>
<dbReference type="InterPro" id="IPR027417">
    <property type="entry name" value="P-loop_NTPase"/>
</dbReference>
<dbReference type="EMBL" id="JABTTQ020000011">
    <property type="protein sequence ID" value="KAK6146103.1"/>
    <property type="molecule type" value="Genomic_DNA"/>
</dbReference>
<accession>A0ABR0WH09</accession>
<dbReference type="PANTHER" id="PTHR11088">
    <property type="entry name" value="TRNA DIMETHYLALLYLTRANSFERASE"/>
    <property type="match status" value="1"/>
</dbReference>
<evidence type="ECO:0000256" key="2">
    <source>
        <dbReference type="ARBA" id="ARBA00022679"/>
    </source>
</evidence>
<gene>
    <name evidence="6" type="ORF">DH2020_019972</name>
</gene>
<dbReference type="Proteomes" id="UP001318860">
    <property type="component" value="Unassembled WGS sequence"/>
</dbReference>
<evidence type="ECO:0000313" key="6">
    <source>
        <dbReference type="EMBL" id="KAK6146103.1"/>
    </source>
</evidence>
<comment type="similarity">
    <text evidence="1">Belongs to the IPP transferase family.</text>
</comment>
<proteinExistence type="inferred from homology"/>
<keyword evidence="7" id="KW-1185">Reference proteome</keyword>
<evidence type="ECO:0008006" key="8">
    <source>
        <dbReference type="Google" id="ProtNLM"/>
    </source>
</evidence>
<protein>
    <recommendedName>
        <fullName evidence="8">Adenylate isopentenyltransferase</fullName>
    </recommendedName>
</protein>
<dbReference type="PANTHER" id="PTHR11088:SF74">
    <property type="entry name" value="ADENYLATE ISOPENTENYLTRANSFERASE 5, CHLOROPLASTIC"/>
    <property type="match status" value="1"/>
</dbReference>
<organism evidence="6 7">
    <name type="scientific">Rehmannia glutinosa</name>
    <name type="common">Chinese foxglove</name>
    <dbReference type="NCBI Taxonomy" id="99300"/>
    <lineage>
        <taxon>Eukaryota</taxon>
        <taxon>Viridiplantae</taxon>
        <taxon>Streptophyta</taxon>
        <taxon>Embryophyta</taxon>
        <taxon>Tracheophyta</taxon>
        <taxon>Spermatophyta</taxon>
        <taxon>Magnoliopsida</taxon>
        <taxon>eudicotyledons</taxon>
        <taxon>Gunneridae</taxon>
        <taxon>Pentapetalae</taxon>
        <taxon>asterids</taxon>
        <taxon>lamiids</taxon>
        <taxon>Lamiales</taxon>
        <taxon>Orobanchaceae</taxon>
        <taxon>Rehmannieae</taxon>
        <taxon>Rehmannia</taxon>
    </lineage>
</organism>
<dbReference type="InterPro" id="IPR039657">
    <property type="entry name" value="Dimethylallyltransferase"/>
</dbReference>
<reference evidence="6 7" key="1">
    <citation type="journal article" date="2021" name="Comput. Struct. Biotechnol. J.">
        <title>De novo genome assembly of the potent medicinal plant Rehmannia glutinosa using nanopore technology.</title>
        <authorList>
            <person name="Ma L."/>
            <person name="Dong C."/>
            <person name="Song C."/>
            <person name="Wang X."/>
            <person name="Zheng X."/>
            <person name="Niu Y."/>
            <person name="Chen S."/>
            <person name="Feng W."/>
        </authorList>
    </citation>
    <scope>NUCLEOTIDE SEQUENCE [LARGE SCALE GENOMIC DNA]</scope>
    <source>
        <strain evidence="6">DH-2019</strain>
    </source>
</reference>